<dbReference type="SMART" id="SM00355">
    <property type="entry name" value="ZnF_C2H2"/>
    <property type="match status" value="6"/>
</dbReference>
<proteinExistence type="predicted"/>
<dbReference type="GO" id="GO:0005634">
    <property type="term" value="C:nucleus"/>
    <property type="evidence" value="ECO:0007669"/>
    <property type="project" value="UniProtKB-SubCell"/>
</dbReference>
<evidence type="ECO:0000256" key="5">
    <source>
        <dbReference type="ARBA" id="ARBA00022833"/>
    </source>
</evidence>
<evidence type="ECO:0000256" key="4">
    <source>
        <dbReference type="ARBA" id="ARBA00022771"/>
    </source>
</evidence>
<evidence type="ECO:0000256" key="7">
    <source>
        <dbReference type="PROSITE-ProRule" id="PRU00042"/>
    </source>
</evidence>
<accession>A0A9Q1DA51</accession>
<evidence type="ECO:0000313" key="10">
    <source>
        <dbReference type="EMBL" id="KAJ8263687.1"/>
    </source>
</evidence>
<feature type="compositionally biased region" description="Pro residues" evidence="8">
    <location>
        <begin position="289"/>
        <end position="299"/>
    </location>
</feature>
<feature type="domain" description="C2H2-type" evidence="9">
    <location>
        <begin position="70"/>
        <end position="98"/>
    </location>
</feature>
<feature type="region of interest" description="Disordered" evidence="8">
    <location>
        <begin position="169"/>
        <end position="217"/>
    </location>
</feature>
<feature type="region of interest" description="Disordered" evidence="8">
    <location>
        <begin position="1"/>
        <end position="20"/>
    </location>
</feature>
<keyword evidence="6" id="KW-0539">Nucleus</keyword>
<feature type="domain" description="C2H2-type" evidence="9">
    <location>
        <begin position="532"/>
        <end position="559"/>
    </location>
</feature>
<evidence type="ECO:0000256" key="6">
    <source>
        <dbReference type="ARBA" id="ARBA00023242"/>
    </source>
</evidence>
<evidence type="ECO:0000256" key="1">
    <source>
        <dbReference type="ARBA" id="ARBA00004123"/>
    </source>
</evidence>
<evidence type="ECO:0000256" key="8">
    <source>
        <dbReference type="SAM" id="MobiDB-lite"/>
    </source>
</evidence>
<keyword evidence="3" id="KW-0677">Repeat</keyword>
<dbReference type="InterPro" id="IPR036236">
    <property type="entry name" value="Znf_C2H2_sf"/>
</dbReference>
<dbReference type="SUPFAM" id="SSF57667">
    <property type="entry name" value="beta-beta-alpha zinc fingers"/>
    <property type="match status" value="3"/>
</dbReference>
<dbReference type="InterPro" id="IPR050888">
    <property type="entry name" value="ZnF_C2H2-type_TF"/>
</dbReference>
<dbReference type="GO" id="GO:0008270">
    <property type="term" value="F:zinc ion binding"/>
    <property type="evidence" value="ECO:0007669"/>
    <property type="project" value="UniProtKB-KW"/>
</dbReference>
<dbReference type="Gene3D" id="3.30.160.60">
    <property type="entry name" value="Classic Zinc Finger"/>
    <property type="match status" value="2"/>
</dbReference>
<evidence type="ECO:0000256" key="2">
    <source>
        <dbReference type="ARBA" id="ARBA00022723"/>
    </source>
</evidence>
<name>A0A9Q1DA51_CONCO</name>
<feature type="compositionally biased region" description="Basic and acidic residues" evidence="8">
    <location>
        <begin position="266"/>
        <end position="275"/>
    </location>
</feature>
<dbReference type="Proteomes" id="UP001152803">
    <property type="component" value="Unassembled WGS sequence"/>
</dbReference>
<dbReference type="OrthoDB" id="9970574at2759"/>
<keyword evidence="5" id="KW-0862">Zinc</keyword>
<reference evidence="10" key="1">
    <citation type="journal article" date="2023" name="Science">
        <title>Genome structures resolve the early diversification of teleost fishes.</title>
        <authorList>
            <person name="Parey E."/>
            <person name="Louis A."/>
            <person name="Montfort J."/>
            <person name="Bouchez O."/>
            <person name="Roques C."/>
            <person name="Iampietro C."/>
            <person name="Lluch J."/>
            <person name="Castinel A."/>
            <person name="Donnadieu C."/>
            <person name="Desvignes T."/>
            <person name="Floi Bucao C."/>
            <person name="Jouanno E."/>
            <person name="Wen M."/>
            <person name="Mejri S."/>
            <person name="Dirks R."/>
            <person name="Jansen H."/>
            <person name="Henkel C."/>
            <person name="Chen W.J."/>
            <person name="Zahm M."/>
            <person name="Cabau C."/>
            <person name="Klopp C."/>
            <person name="Thompson A.W."/>
            <person name="Robinson-Rechavi M."/>
            <person name="Braasch I."/>
            <person name="Lecointre G."/>
            <person name="Bobe J."/>
            <person name="Postlethwait J.H."/>
            <person name="Berthelot C."/>
            <person name="Roest Crollius H."/>
            <person name="Guiguen Y."/>
        </authorList>
    </citation>
    <scope>NUCLEOTIDE SEQUENCE</scope>
    <source>
        <strain evidence="10">Concon-B</strain>
    </source>
</reference>
<evidence type="ECO:0000256" key="3">
    <source>
        <dbReference type="ARBA" id="ARBA00022737"/>
    </source>
</evidence>
<gene>
    <name evidence="10" type="ORF">COCON_G00161440</name>
</gene>
<dbReference type="EMBL" id="JAFJMO010000011">
    <property type="protein sequence ID" value="KAJ8263687.1"/>
    <property type="molecule type" value="Genomic_DNA"/>
</dbReference>
<feature type="domain" description="C2H2-type" evidence="9">
    <location>
        <begin position="503"/>
        <end position="531"/>
    </location>
</feature>
<feature type="region of interest" description="Disordered" evidence="8">
    <location>
        <begin position="244"/>
        <end position="306"/>
    </location>
</feature>
<evidence type="ECO:0000313" key="11">
    <source>
        <dbReference type="Proteomes" id="UP001152803"/>
    </source>
</evidence>
<keyword evidence="11" id="KW-1185">Reference proteome</keyword>
<dbReference type="InterPro" id="IPR013087">
    <property type="entry name" value="Znf_C2H2_type"/>
</dbReference>
<comment type="caution">
    <text evidence="10">The sequence shown here is derived from an EMBL/GenBank/DDBJ whole genome shotgun (WGS) entry which is preliminary data.</text>
</comment>
<dbReference type="PROSITE" id="PS50157">
    <property type="entry name" value="ZINC_FINGER_C2H2_2"/>
    <property type="match status" value="5"/>
</dbReference>
<protein>
    <recommendedName>
        <fullName evidence="9">C2H2-type domain-containing protein</fullName>
    </recommendedName>
</protein>
<feature type="region of interest" description="Disordered" evidence="8">
    <location>
        <begin position="414"/>
        <end position="439"/>
    </location>
</feature>
<keyword evidence="4 7" id="KW-0863">Zinc-finger</keyword>
<sequence>MVQEEESSDAPSSVQKVCPDEQYEPSQQVLSVLVRHTYKADPENSGEVIVQNQLADRLRYINTPCKNGQYECPYCGKLFVKRTCFRQHLQYPCEGQYKCSFCGKKYNLKSCYEKHLKFLCVVIKKAQPKRTWKDVPLLPRLRIRKPANLEVDNDVPMSPRLRMRKLAILGNPGKVKDDPSEEESGDSDSNIGETEASGSWDVEEKAGDDSQEPDLLDPGPFTCDCGKLYQSKIWYERHLRKGCGQHKDGVSSSRPAPAAVRLSQRVKREAREPAPHKGPGGGHLTPSPARRPPTHPPEPAAASAGPSLDPAALVQWWGVESIPTDQLVYCCSVPYCGESFMDEGALREHQLHHAGQEPENAGDKENRRWVWVHEDQAVCGASGSSPSAESQEPHTDYLSMIQISNVKSLVTSQEEVPPSAGNWPEPEGGDPSSAFGDKGVAPRADKLRWRCWVLKCIRNRTSTQKWLNSGGRRALCLLCGRWFGRSKALDQHVASAHCRSSRYRCGSCNMSFRARTDLCRHVLQAHCDLKKLKCCVCRRRYRAAHHLQRHVLKQHSSWR</sequence>
<dbReference type="PROSITE" id="PS00028">
    <property type="entry name" value="ZINC_FINGER_C2H2_1"/>
    <property type="match status" value="3"/>
</dbReference>
<feature type="domain" description="C2H2-type" evidence="9">
    <location>
        <begin position="329"/>
        <end position="358"/>
    </location>
</feature>
<keyword evidence="2" id="KW-0479">Metal-binding</keyword>
<evidence type="ECO:0000259" key="9">
    <source>
        <dbReference type="PROSITE" id="PS50157"/>
    </source>
</evidence>
<dbReference type="PANTHER" id="PTHR24406">
    <property type="entry name" value="TRANSCRIPTIONAL REPRESSOR CTCFL-RELATED"/>
    <property type="match status" value="1"/>
</dbReference>
<comment type="subcellular location">
    <subcellularLocation>
        <location evidence="1">Nucleus</location>
    </subcellularLocation>
</comment>
<feature type="domain" description="C2H2-type" evidence="9">
    <location>
        <begin position="97"/>
        <end position="128"/>
    </location>
</feature>
<organism evidence="10 11">
    <name type="scientific">Conger conger</name>
    <name type="common">Conger eel</name>
    <name type="synonym">Muraena conger</name>
    <dbReference type="NCBI Taxonomy" id="82655"/>
    <lineage>
        <taxon>Eukaryota</taxon>
        <taxon>Metazoa</taxon>
        <taxon>Chordata</taxon>
        <taxon>Craniata</taxon>
        <taxon>Vertebrata</taxon>
        <taxon>Euteleostomi</taxon>
        <taxon>Actinopterygii</taxon>
        <taxon>Neopterygii</taxon>
        <taxon>Teleostei</taxon>
        <taxon>Anguilliformes</taxon>
        <taxon>Congridae</taxon>
        <taxon>Conger</taxon>
    </lineage>
</organism>
<dbReference type="AlphaFoldDB" id="A0A9Q1DA51"/>